<reference evidence="2 3" key="1">
    <citation type="submission" date="2011-09" db="EMBL/GenBank/DDBJ databases">
        <title>Complete sequence of chromosome of Thioflavicoccus mobilis 8321.</title>
        <authorList>
            <consortium name="US DOE Joint Genome Institute"/>
            <person name="Lucas S."/>
            <person name="Han J."/>
            <person name="Lapidus A."/>
            <person name="Cheng J.-F."/>
            <person name="Goodwin L."/>
            <person name="Pitluck S."/>
            <person name="Peters L."/>
            <person name="Ovchinnikova G."/>
            <person name="Lu M."/>
            <person name="Detter J.C."/>
            <person name="Han C."/>
            <person name="Tapia R."/>
            <person name="Land M."/>
            <person name="Hauser L."/>
            <person name="Kyrpides N."/>
            <person name="Ivanova N."/>
            <person name="Pagani I."/>
            <person name="Vogl K."/>
            <person name="Liu Z."/>
            <person name="Imhoff J."/>
            <person name="Thiel V."/>
            <person name="Frigaard N.-U."/>
            <person name="Bryant D."/>
            <person name="Woyke T."/>
        </authorList>
    </citation>
    <scope>NUCLEOTIDE SEQUENCE [LARGE SCALE GENOMIC DNA]</scope>
    <source>
        <strain evidence="2 3">8321</strain>
    </source>
</reference>
<name>L0GY00_9GAMM</name>
<sequence length="227" mass="24792">MVDLCPCASRPLGWPATTAAEAPAPLHRVRFGLGCARLDSRHLEPRPGNWNRKGAKDRVEPEAKIGRVSRSRLREPRTLLADQLLQALTRLLGRGGVGSNVLPGIVLLGEAPARSIIPTDRGSRGNPAGVGHSPSPRRRCRPPGRPDQRSARKSKTRFPTFLVSNRLSRLHTAGLLPRTESAEYMSASLTRHFEHENEGRGRKGGKDGKRRSHVPKAGAGHGDMPHR</sequence>
<feature type="region of interest" description="Disordered" evidence="1">
    <location>
        <begin position="190"/>
        <end position="227"/>
    </location>
</feature>
<accession>L0GY00</accession>
<feature type="region of interest" description="Disordered" evidence="1">
    <location>
        <begin position="116"/>
        <end position="162"/>
    </location>
</feature>
<feature type="compositionally biased region" description="Basic and acidic residues" evidence="1">
    <location>
        <begin position="191"/>
        <end position="207"/>
    </location>
</feature>
<dbReference type="AlphaFoldDB" id="L0GY00"/>
<proteinExistence type="predicted"/>
<protein>
    <submittedName>
        <fullName evidence="2">Uncharacterized protein</fullName>
    </submittedName>
</protein>
<gene>
    <name evidence="2" type="ORF">Thimo_2941</name>
</gene>
<dbReference type="Proteomes" id="UP000010816">
    <property type="component" value="Chromosome"/>
</dbReference>
<keyword evidence="3" id="KW-1185">Reference proteome</keyword>
<dbReference type="KEGG" id="tmb:Thimo_2941"/>
<evidence type="ECO:0000313" key="2">
    <source>
        <dbReference type="EMBL" id="AGA91633.1"/>
    </source>
</evidence>
<dbReference type="EMBL" id="CP003051">
    <property type="protein sequence ID" value="AGA91633.1"/>
    <property type="molecule type" value="Genomic_DNA"/>
</dbReference>
<organism evidence="2 3">
    <name type="scientific">Thioflavicoccus mobilis 8321</name>
    <dbReference type="NCBI Taxonomy" id="765912"/>
    <lineage>
        <taxon>Bacteria</taxon>
        <taxon>Pseudomonadati</taxon>
        <taxon>Pseudomonadota</taxon>
        <taxon>Gammaproteobacteria</taxon>
        <taxon>Chromatiales</taxon>
        <taxon>Chromatiaceae</taxon>
        <taxon>Thioflavicoccus</taxon>
    </lineage>
</organism>
<evidence type="ECO:0000256" key="1">
    <source>
        <dbReference type="SAM" id="MobiDB-lite"/>
    </source>
</evidence>
<dbReference type="HOGENOM" id="CLU_1219244_0_0_6"/>
<evidence type="ECO:0000313" key="3">
    <source>
        <dbReference type="Proteomes" id="UP000010816"/>
    </source>
</evidence>